<evidence type="ECO:0000313" key="2">
    <source>
        <dbReference type="Proteomes" id="UP000051677"/>
    </source>
</evidence>
<dbReference type="EMBL" id="LKTM01000006">
    <property type="protein sequence ID" value="KQH80837.1"/>
    <property type="molecule type" value="Genomic_DNA"/>
</dbReference>
<reference evidence="1 2" key="1">
    <citation type="submission" date="2015-10" db="EMBL/GenBank/DDBJ databases">
        <title>Mycobacterium gordonae draft genome assembly.</title>
        <authorList>
            <person name="Ustinova V."/>
            <person name="Smirnova T."/>
            <person name="Blagodatskikh K."/>
            <person name="Varlamov D."/>
            <person name="Larionova E."/>
            <person name="Chernousova L."/>
        </authorList>
    </citation>
    <scope>NUCLEOTIDE SEQUENCE [LARGE SCALE GENOMIC DNA]</scope>
    <source>
        <strain evidence="1 2">CTRI 14-8773</strain>
    </source>
</reference>
<name>A0A0Q2QLZ5_MYCGO</name>
<proteinExistence type="predicted"/>
<protein>
    <submittedName>
        <fullName evidence="1">Uncharacterized protein</fullName>
    </submittedName>
</protein>
<sequence length="65" mass="7137">MQETTSMRGVQGFGNLVDNVDRACGIERPLRQQGAQVASFNQPHIDVEAAIDLAIVVNWDDVRAI</sequence>
<accession>A0A0Q2QLZ5</accession>
<gene>
    <name evidence="1" type="ORF">AO501_26055</name>
</gene>
<organism evidence="1 2">
    <name type="scientific">Mycobacterium gordonae</name>
    <dbReference type="NCBI Taxonomy" id="1778"/>
    <lineage>
        <taxon>Bacteria</taxon>
        <taxon>Bacillati</taxon>
        <taxon>Actinomycetota</taxon>
        <taxon>Actinomycetes</taxon>
        <taxon>Mycobacteriales</taxon>
        <taxon>Mycobacteriaceae</taxon>
        <taxon>Mycobacterium</taxon>
    </lineage>
</organism>
<dbReference type="Proteomes" id="UP000051677">
    <property type="component" value="Unassembled WGS sequence"/>
</dbReference>
<evidence type="ECO:0000313" key="1">
    <source>
        <dbReference type="EMBL" id="KQH80837.1"/>
    </source>
</evidence>
<dbReference type="AlphaFoldDB" id="A0A0Q2QLZ5"/>
<comment type="caution">
    <text evidence="1">The sequence shown here is derived from an EMBL/GenBank/DDBJ whole genome shotgun (WGS) entry which is preliminary data.</text>
</comment>